<dbReference type="EMBL" id="KV442019">
    <property type="protein sequence ID" value="OAQ33832.1"/>
    <property type="molecule type" value="Genomic_DNA"/>
</dbReference>
<comment type="similarity">
    <text evidence="1">Belongs to the stealth family.</text>
</comment>
<keyword evidence="3" id="KW-1133">Transmembrane helix</keyword>
<dbReference type="Pfam" id="PF17102">
    <property type="entry name" value="Stealth_CR3"/>
    <property type="match status" value="1"/>
</dbReference>
<feature type="domain" description="Stealth protein CR2 conserved region 2" evidence="4">
    <location>
        <begin position="158"/>
        <end position="266"/>
    </location>
</feature>
<gene>
    <name evidence="8" type="ORF">K457DRAFT_15036</name>
</gene>
<dbReference type="PANTHER" id="PTHR24045:SF0">
    <property type="entry name" value="N-ACETYLGLUCOSAMINE-1-PHOSPHOTRANSFERASE SUBUNITS ALPHA_BETA"/>
    <property type="match status" value="1"/>
</dbReference>
<feature type="transmembrane region" description="Helical" evidence="3">
    <location>
        <begin position="24"/>
        <end position="44"/>
    </location>
</feature>
<evidence type="ECO:0000256" key="2">
    <source>
        <dbReference type="ARBA" id="ARBA00022679"/>
    </source>
</evidence>
<dbReference type="InterPro" id="IPR021520">
    <property type="entry name" value="Stealth_CR2"/>
</dbReference>
<dbReference type="AlphaFoldDB" id="A0A197K825"/>
<feature type="domain" description="Stealth protein CR4 conserved region 4" evidence="7">
    <location>
        <begin position="607"/>
        <end position="653"/>
    </location>
</feature>
<evidence type="ECO:0000256" key="3">
    <source>
        <dbReference type="SAM" id="Phobius"/>
    </source>
</evidence>
<reference evidence="8 9" key="1">
    <citation type="submission" date="2016-05" db="EMBL/GenBank/DDBJ databases">
        <title>Genome sequencing reveals origins of a unique bacterial endosymbiosis in the earliest lineages of terrestrial Fungi.</title>
        <authorList>
            <consortium name="DOE Joint Genome Institute"/>
            <person name="Uehling J."/>
            <person name="Gryganskyi A."/>
            <person name="Hameed K."/>
            <person name="Tschaplinski T."/>
            <person name="Misztal P."/>
            <person name="Wu S."/>
            <person name="Desiro A."/>
            <person name="Vande Pol N."/>
            <person name="Du Z.-Y."/>
            <person name="Zienkiewicz A."/>
            <person name="Zienkiewicz K."/>
            <person name="Morin E."/>
            <person name="Tisserant E."/>
            <person name="Splivallo R."/>
            <person name="Hainaut M."/>
            <person name="Henrissat B."/>
            <person name="Ohm R."/>
            <person name="Kuo A."/>
            <person name="Yan J."/>
            <person name="Lipzen A."/>
            <person name="Nolan M."/>
            <person name="Labutti K."/>
            <person name="Barry K."/>
            <person name="Goldstein A."/>
            <person name="Labbe J."/>
            <person name="Schadt C."/>
            <person name="Tuskan G."/>
            <person name="Grigoriev I."/>
            <person name="Martin F."/>
            <person name="Vilgalys R."/>
            <person name="Bonito G."/>
        </authorList>
    </citation>
    <scope>NUCLEOTIDE SEQUENCE [LARGE SCALE GENOMIC DNA]</scope>
    <source>
        <strain evidence="8 9">AG-77</strain>
    </source>
</reference>
<evidence type="ECO:0008006" key="10">
    <source>
        <dbReference type="Google" id="ProtNLM"/>
    </source>
</evidence>
<dbReference type="Pfam" id="PF17101">
    <property type="entry name" value="Stealth_CR1"/>
    <property type="match status" value="1"/>
</dbReference>
<evidence type="ECO:0000259" key="5">
    <source>
        <dbReference type="Pfam" id="PF17101"/>
    </source>
</evidence>
<dbReference type="Pfam" id="PF17103">
    <property type="entry name" value="Stealth_CR4"/>
    <property type="match status" value="1"/>
</dbReference>
<dbReference type="InterPro" id="IPR031358">
    <property type="entry name" value="Stealth_CR1"/>
</dbReference>
<accession>A0A197K825</accession>
<keyword evidence="3" id="KW-0472">Membrane</keyword>
<dbReference type="InterPro" id="IPR047141">
    <property type="entry name" value="Stealth"/>
</dbReference>
<feature type="domain" description="Stealth protein CR1 conserved region 1" evidence="5">
    <location>
        <begin position="111"/>
        <end position="127"/>
    </location>
</feature>
<keyword evidence="9" id="KW-1185">Reference proteome</keyword>
<dbReference type="InterPro" id="IPR031356">
    <property type="entry name" value="Stealth_CR4"/>
</dbReference>
<organism evidence="8 9">
    <name type="scientific">Linnemannia elongata AG-77</name>
    <dbReference type="NCBI Taxonomy" id="1314771"/>
    <lineage>
        <taxon>Eukaryota</taxon>
        <taxon>Fungi</taxon>
        <taxon>Fungi incertae sedis</taxon>
        <taxon>Mucoromycota</taxon>
        <taxon>Mortierellomycotina</taxon>
        <taxon>Mortierellomycetes</taxon>
        <taxon>Mortierellales</taxon>
        <taxon>Mortierellaceae</taxon>
        <taxon>Linnemannia</taxon>
    </lineage>
</organism>
<name>A0A197K825_9FUNG</name>
<evidence type="ECO:0000259" key="6">
    <source>
        <dbReference type="Pfam" id="PF17102"/>
    </source>
</evidence>
<dbReference type="OrthoDB" id="263283at2759"/>
<evidence type="ECO:0000256" key="1">
    <source>
        <dbReference type="ARBA" id="ARBA00007583"/>
    </source>
</evidence>
<dbReference type="Pfam" id="PF11380">
    <property type="entry name" value="Stealth_CR2"/>
    <property type="match status" value="1"/>
</dbReference>
<keyword evidence="3" id="KW-0812">Transmembrane</keyword>
<evidence type="ECO:0000259" key="7">
    <source>
        <dbReference type="Pfam" id="PF17103"/>
    </source>
</evidence>
<evidence type="ECO:0000313" key="8">
    <source>
        <dbReference type="EMBL" id="OAQ33832.1"/>
    </source>
</evidence>
<feature type="domain" description="Stealth protein CR3 conserved region 3" evidence="6">
    <location>
        <begin position="321"/>
        <end position="372"/>
    </location>
</feature>
<evidence type="ECO:0000259" key="4">
    <source>
        <dbReference type="Pfam" id="PF11380"/>
    </source>
</evidence>
<dbReference type="PANTHER" id="PTHR24045">
    <property type="match status" value="1"/>
</dbReference>
<proteinExistence type="inferred from homology"/>
<sequence>MAYIRTPIDSQVTYRRQCRSSPRCIVVALSVSFIAFNWIAFHAFKSQFSFDDNYNPLSTDSSGKPLPPNWLDTATERSRGYRASKDWQGQWYRWRALNPSKIEQRTDDLTKFDIVYTWVNGSDPLFQTMRLDSQTNHPMFQKYLRENAKQIDTTTKRRYRDMDELRYSLRSTIDYASNLFRRIHIVTTEVAPNQPQIPSWLIEKPDSPVQIVSHNTIFRNSSHLPSYNSLAIESQFVNIPDLTDIFMYMNDDIFLGLKLLPSDLWTPLYGYVLHMEASLLIPPIVRYFDPNAITVGEWHSLQYSNYLLSQRFGPRHRAYIAHVIHVLSVSMLKEIQSIWPKELEMTSAHQFRGEGQGKDIHVSFFTAHYIMEKLRETQLESFWQYRLDTNQDGILDWEERRVLIDRINVWNVNQDQPKYARRQHSRPTMIHAHKTTLDRIGIRMSGTTVYRQSGLDGFPHLLRNADTSKTIPTETVKDKNGKDVLPQWPYGNYEPVNDRKCKLDVNFCFGLDFVDPTYPQIPAEHAKRIFSRLAFKEFHCGDCLLEILMQDPYRGGMGAWMPEDETSEAFANVVEKVARYNYVLGTSDYSFMALQGAKGAKKDLDNLLARRDQKAFFCINDDFPDDPVVENEIQTLFKDFLDTRFPLPSPYEKIE</sequence>
<keyword evidence="2" id="KW-0808">Transferase</keyword>
<dbReference type="GO" id="GO:0005794">
    <property type="term" value="C:Golgi apparatus"/>
    <property type="evidence" value="ECO:0007669"/>
    <property type="project" value="TreeGrafter"/>
</dbReference>
<dbReference type="GO" id="GO:0016772">
    <property type="term" value="F:transferase activity, transferring phosphorus-containing groups"/>
    <property type="evidence" value="ECO:0007669"/>
    <property type="project" value="InterPro"/>
</dbReference>
<dbReference type="InterPro" id="IPR031357">
    <property type="entry name" value="Stealth_CR3"/>
</dbReference>
<dbReference type="Proteomes" id="UP000078512">
    <property type="component" value="Unassembled WGS sequence"/>
</dbReference>
<dbReference type="STRING" id="1314771.A0A197K825"/>
<evidence type="ECO:0000313" key="9">
    <source>
        <dbReference type="Proteomes" id="UP000078512"/>
    </source>
</evidence>
<protein>
    <recommendedName>
        <fullName evidence="10">Stealth protein CR2 conserved region 2 domain-containing protein</fullName>
    </recommendedName>
</protein>